<dbReference type="Proteomes" id="UP000005426">
    <property type="component" value="Unassembled WGS sequence"/>
</dbReference>
<dbReference type="Gene3D" id="3.40.710.10">
    <property type="entry name" value="DD-peptidase/beta-lactamase superfamily"/>
    <property type="match status" value="1"/>
</dbReference>
<dbReference type="PANTHER" id="PTHR46825">
    <property type="entry name" value="D-ALANYL-D-ALANINE-CARBOXYPEPTIDASE/ENDOPEPTIDASE AMPH"/>
    <property type="match status" value="1"/>
</dbReference>
<feature type="compositionally biased region" description="Basic and acidic residues" evidence="2">
    <location>
        <begin position="63"/>
        <end position="79"/>
    </location>
</feature>
<dbReference type="HOGENOM" id="CLU_375082_0_0_1"/>
<dbReference type="SUPFAM" id="SSF56601">
    <property type="entry name" value="beta-lactamase/transpeptidase-like"/>
    <property type="match status" value="1"/>
</dbReference>
<dbReference type="PANTHER" id="PTHR46825:SF7">
    <property type="entry name" value="D-ALANYL-D-ALANINE CARBOXYPEPTIDASE"/>
    <property type="match status" value="1"/>
</dbReference>
<organism evidence="4 5">
    <name type="scientific">Hypocrea atroviridis (strain ATCC 20476 / IMI 206040)</name>
    <name type="common">Trichoderma atroviride</name>
    <dbReference type="NCBI Taxonomy" id="452589"/>
    <lineage>
        <taxon>Eukaryota</taxon>
        <taxon>Fungi</taxon>
        <taxon>Dikarya</taxon>
        <taxon>Ascomycota</taxon>
        <taxon>Pezizomycotina</taxon>
        <taxon>Sordariomycetes</taxon>
        <taxon>Hypocreomycetidae</taxon>
        <taxon>Hypocreales</taxon>
        <taxon>Hypocreaceae</taxon>
        <taxon>Trichoderma</taxon>
    </lineage>
</organism>
<dbReference type="InterPro" id="IPR012338">
    <property type="entry name" value="Beta-lactam/transpept-like"/>
</dbReference>
<feature type="region of interest" description="Disordered" evidence="2">
    <location>
        <begin position="48"/>
        <end position="110"/>
    </location>
</feature>
<comment type="similarity">
    <text evidence="1">Belongs to the peptidase S12 family.</text>
</comment>
<feature type="domain" description="Beta-lactamase-related" evidence="3">
    <location>
        <begin position="376"/>
        <end position="704"/>
    </location>
</feature>
<dbReference type="InterPro" id="IPR050491">
    <property type="entry name" value="AmpC-like"/>
</dbReference>
<comment type="caution">
    <text evidence="4">The sequence shown here is derived from an EMBL/GenBank/DDBJ whole genome shotgun (WGS) entry which is preliminary data.</text>
</comment>
<evidence type="ECO:0000313" key="4">
    <source>
        <dbReference type="EMBL" id="EHK49405.1"/>
    </source>
</evidence>
<proteinExistence type="inferred from homology"/>
<name>G9NHY6_HYPAI</name>
<dbReference type="Pfam" id="PF00144">
    <property type="entry name" value="Beta-lactamase"/>
    <property type="match status" value="1"/>
</dbReference>
<evidence type="ECO:0000313" key="5">
    <source>
        <dbReference type="Proteomes" id="UP000005426"/>
    </source>
</evidence>
<accession>G9NHY6</accession>
<dbReference type="AlphaFoldDB" id="G9NHY6"/>
<evidence type="ECO:0000259" key="3">
    <source>
        <dbReference type="Pfam" id="PF00144"/>
    </source>
</evidence>
<keyword evidence="5" id="KW-1185">Reference proteome</keyword>
<dbReference type="eggNOG" id="ENOG502QQBX">
    <property type="taxonomic scope" value="Eukaryota"/>
</dbReference>
<feature type="compositionally biased region" description="Basic residues" evidence="2">
    <location>
        <begin position="52"/>
        <end position="62"/>
    </location>
</feature>
<dbReference type="InterPro" id="IPR001466">
    <property type="entry name" value="Beta-lactam-related"/>
</dbReference>
<sequence>MAGVATGNTEDPVPANGTLLFVNITGPTDGRHREASVQTKIRQHVMRDVTKVHRKLPRKRRSRLDTADLLSKGDSRDKTNNAVIFSASSHKGHPEKRKDDEKAAGTTGSRNISLGKAPAVIIPATENNETALNISNEHLSECQKHTALQSLAVEQHPLSALYRGLVGTSKLPAYSLAYAVMRNVKPDHAPGRSFLFPFAFGDAPFSEKVLTGRRMREIVRLSPEQSITVALKGFTDVLSRIRNRLAGSNLKVALSDDTVLSVIDSICYNFAWEDLSQVTCHFDGLHVMVKCRGGLSSFSKQPDIQLMIIWIDVTAALIFEQDPRFTLPTDFVSVHRHSEMSETIWDLLNLVRELESYAAHRALFDALTEATWIAKSAGVTGISAAIGSTRGLWTFTAGMADLHSQQPIELSHIFGIGSITKLFTAVVIFQLIEEGKLRLSDTVGQLLDPEIYKNIDNAAEATITLLLTHHTGIDNWEDDPECIRASRGSELDPAHKWSKSEPLDYLRRPRLTAPERGNYYYSNANYELLGFIIESITQNTAEVEIRRRIIEPLAMEHTFLEVFESKSKGDIPRRYHFATESYRKTAAMNPALPEVDDGRLIDCTASNLSVEWVAGGILSSPSDLVKLATALRDGRLLSRESLATMKMWRPTTNAASEIGHCLFKMKDSEENTWLGHFGGVLGFTGALWWKDDGDCVLSVLSNVGTMHAGKVPTSGAHVLLETKLREIAIQLASVGKTSSL</sequence>
<dbReference type="EMBL" id="ABDG02000016">
    <property type="protein sequence ID" value="EHK49405.1"/>
    <property type="molecule type" value="Genomic_DNA"/>
</dbReference>
<evidence type="ECO:0000256" key="2">
    <source>
        <dbReference type="SAM" id="MobiDB-lite"/>
    </source>
</evidence>
<dbReference type="OrthoDB" id="10250282at2759"/>
<evidence type="ECO:0000256" key="1">
    <source>
        <dbReference type="ARBA" id="ARBA00038215"/>
    </source>
</evidence>
<protein>
    <recommendedName>
        <fullName evidence="3">Beta-lactamase-related domain-containing protein</fullName>
    </recommendedName>
</protein>
<feature type="compositionally biased region" description="Polar residues" evidence="2">
    <location>
        <begin position="80"/>
        <end position="89"/>
    </location>
</feature>
<dbReference type="STRING" id="452589.G9NHY6"/>
<reference evidence="4 5" key="1">
    <citation type="journal article" date="2011" name="Genome Biol.">
        <title>Comparative genome sequence analysis underscores mycoparasitism as the ancestral life style of Trichoderma.</title>
        <authorList>
            <person name="Kubicek C.P."/>
            <person name="Herrera-Estrella A."/>
            <person name="Seidl-Seiboth V."/>
            <person name="Martinez D.A."/>
            <person name="Druzhinina I.S."/>
            <person name="Thon M."/>
            <person name="Zeilinger S."/>
            <person name="Casas-Flores S."/>
            <person name="Horwitz B.A."/>
            <person name="Mukherjee P.K."/>
            <person name="Mukherjee M."/>
            <person name="Kredics L."/>
            <person name="Alcaraz L.D."/>
            <person name="Aerts A."/>
            <person name="Antal Z."/>
            <person name="Atanasova L."/>
            <person name="Cervantes-Badillo M.G."/>
            <person name="Challacombe J."/>
            <person name="Chertkov O."/>
            <person name="McCluskey K."/>
            <person name="Coulpier F."/>
            <person name="Deshpande N."/>
            <person name="von Doehren H."/>
            <person name="Ebbole D.J."/>
            <person name="Esquivel-Naranjo E.U."/>
            <person name="Fekete E."/>
            <person name="Flipphi M."/>
            <person name="Glaser F."/>
            <person name="Gomez-Rodriguez E.Y."/>
            <person name="Gruber S."/>
            <person name="Han C."/>
            <person name="Henrissat B."/>
            <person name="Hermosa R."/>
            <person name="Hernandez-Onate M."/>
            <person name="Karaffa L."/>
            <person name="Kosti I."/>
            <person name="Le Crom S."/>
            <person name="Lindquist E."/>
            <person name="Lucas S."/>
            <person name="Luebeck M."/>
            <person name="Luebeck P.S."/>
            <person name="Margeot A."/>
            <person name="Metz B."/>
            <person name="Misra M."/>
            <person name="Nevalainen H."/>
            <person name="Omann M."/>
            <person name="Packer N."/>
            <person name="Perrone G."/>
            <person name="Uresti-Rivera E.E."/>
            <person name="Salamov A."/>
            <person name="Schmoll M."/>
            <person name="Seiboth B."/>
            <person name="Shapiro H."/>
            <person name="Sukno S."/>
            <person name="Tamayo-Ramos J.A."/>
            <person name="Tisch D."/>
            <person name="Wiest A."/>
            <person name="Wilkinson H.H."/>
            <person name="Zhang M."/>
            <person name="Coutinho P.M."/>
            <person name="Kenerley C.M."/>
            <person name="Monte E."/>
            <person name="Baker S.E."/>
            <person name="Grigoriev I.V."/>
        </authorList>
    </citation>
    <scope>NUCLEOTIDE SEQUENCE [LARGE SCALE GENOMIC DNA]</scope>
    <source>
        <strain evidence="5">ATCC 20476 / IMI 206040</strain>
    </source>
</reference>
<gene>
    <name evidence="4" type="ORF">TRIATDRAFT_314977</name>
</gene>